<keyword evidence="3" id="KW-1185">Reference proteome</keyword>
<protein>
    <submittedName>
        <fullName evidence="2">Uncharacterized protein</fullName>
    </submittedName>
</protein>
<gene>
    <name evidence="2" type="ORF">B7463_g11396</name>
</gene>
<accession>A0A3E2GV17</accession>
<feature type="compositionally biased region" description="Basic residues" evidence="1">
    <location>
        <begin position="270"/>
        <end position="281"/>
    </location>
</feature>
<evidence type="ECO:0000313" key="3">
    <source>
        <dbReference type="Proteomes" id="UP000258309"/>
    </source>
</evidence>
<feature type="non-terminal residue" evidence="2">
    <location>
        <position position="386"/>
    </location>
</feature>
<feature type="region of interest" description="Disordered" evidence="1">
    <location>
        <begin position="17"/>
        <end position="44"/>
    </location>
</feature>
<evidence type="ECO:0000256" key="1">
    <source>
        <dbReference type="SAM" id="MobiDB-lite"/>
    </source>
</evidence>
<sequence length="386" mass="42914">MNLSLLLAPPHPKKLEEYKVKWSSKKKEKKSEDKPKKSDSKDKSNTVNFNSVNLVIANLVIANLMAFSMFTHNQWIADTSATDHITNNLNWFDSSSYSTCSDLHPMETSNGFTLIVSISIVTLETTHSDVNIFKALRLLVQNDDTHVTSSGIFDKNNIEYSAVITSPANIYLRLTSIPTMLILAFLACQTIPSLDIIHQRLAYTSLEVVKNTIKATLNINAKLVKKAFDEDPFLYKAFGKVLNIDNEVYKSTIYISNRLATRTLVIVPTKRGHGRPKGSKNKKPEQGHTNSDITHVDLTENCVTYLQAAKSSTQAPSPVVSPSPVISKAFPDEEEILGQPPTVVITYGHCLITCSTLNLGYTLVVTDDPTELKSYKEALDTLYSKE</sequence>
<organism evidence="2 3">
    <name type="scientific">Scytalidium lignicola</name>
    <name type="common">Hyphomycete</name>
    <dbReference type="NCBI Taxonomy" id="5539"/>
    <lineage>
        <taxon>Eukaryota</taxon>
        <taxon>Fungi</taxon>
        <taxon>Dikarya</taxon>
        <taxon>Ascomycota</taxon>
        <taxon>Pezizomycotina</taxon>
        <taxon>Leotiomycetes</taxon>
        <taxon>Leotiomycetes incertae sedis</taxon>
        <taxon>Scytalidium</taxon>
    </lineage>
</organism>
<dbReference type="AlphaFoldDB" id="A0A3E2GV17"/>
<feature type="region of interest" description="Disordered" evidence="1">
    <location>
        <begin position="270"/>
        <end position="292"/>
    </location>
</feature>
<name>A0A3E2GV17_SCYLI</name>
<feature type="compositionally biased region" description="Basic and acidic residues" evidence="1">
    <location>
        <begin position="29"/>
        <end position="44"/>
    </location>
</feature>
<proteinExistence type="predicted"/>
<dbReference type="OrthoDB" id="3432594at2759"/>
<dbReference type="EMBL" id="NCSJ02000383">
    <property type="protein sequence ID" value="RFU24946.1"/>
    <property type="molecule type" value="Genomic_DNA"/>
</dbReference>
<feature type="non-terminal residue" evidence="2">
    <location>
        <position position="1"/>
    </location>
</feature>
<evidence type="ECO:0000313" key="2">
    <source>
        <dbReference type="EMBL" id="RFU24946.1"/>
    </source>
</evidence>
<comment type="caution">
    <text evidence="2">The sequence shown here is derived from an EMBL/GenBank/DDBJ whole genome shotgun (WGS) entry which is preliminary data.</text>
</comment>
<reference evidence="2 3" key="1">
    <citation type="submission" date="2018-05" db="EMBL/GenBank/DDBJ databases">
        <title>Draft genome sequence of Scytalidium lignicola DSM 105466, a ubiquitous saprotrophic fungus.</title>
        <authorList>
            <person name="Buettner E."/>
            <person name="Gebauer A.M."/>
            <person name="Hofrichter M."/>
            <person name="Liers C."/>
            <person name="Kellner H."/>
        </authorList>
    </citation>
    <scope>NUCLEOTIDE SEQUENCE [LARGE SCALE GENOMIC DNA]</scope>
    <source>
        <strain evidence="2 3">DSM 105466</strain>
    </source>
</reference>
<dbReference type="Proteomes" id="UP000258309">
    <property type="component" value="Unassembled WGS sequence"/>
</dbReference>